<dbReference type="AlphaFoldDB" id="A0AA45C6F5"/>
<keyword evidence="2" id="KW-1185">Reference proteome</keyword>
<gene>
    <name evidence="1" type="ORF">C7380_11066</name>
</gene>
<reference evidence="1 2" key="1">
    <citation type="submission" date="2018-05" db="EMBL/GenBank/DDBJ databases">
        <title>Genomic Encyclopedia of Type Strains, Phase IV (KMG-IV): sequencing the most valuable type-strain genomes for metagenomic binning, comparative biology and taxonomic classification.</title>
        <authorList>
            <person name="Goeker M."/>
        </authorList>
    </citation>
    <scope>NUCLEOTIDE SEQUENCE [LARGE SCALE GENOMIC DNA]</scope>
    <source>
        <strain evidence="1 2">DSM 24906</strain>
    </source>
</reference>
<evidence type="ECO:0000313" key="2">
    <source>
        <dbReference type="Proteomes" id="UP000245921"/>
    </source>
</evidence>
<accession>A0AA45C6F5</accession>
<sequence>MNSGIDFWVYAVKYENPVTKKIISELKTSMDFGSIPYVEDILSKGEVLRKLKKGEKFCVVYNKAGNWVKGSEIKNLNDHFLRIDDEEIEEDFLGPINQF</sequence>
<proteinExistence type="predicted"/>
<protein>
    <submittedName>
        <fullName evidence="1">Uncharacterized protein</fullName>
    </submittedName>
</protein>
<evidence type="ECO:0000313" key="1">
    <source>
        <dbReference type="EMBL" id="PWJ92073.1"/>
    </source>
</evidence>
<organism evidence="1 2">
    <name type="scientific">Oceanotoga teriensis</name>
    <dbReference type="NCBI Taxonomy" id="515440"/>
    <lineage>
        <taxon>Bacteria</taxon>
        <taxon>Thermotogati</taxon>
        <taxon>Thermotogota</taxon>
        <taxon>Thermotogae</taxon>
        <taxon>Petrotogales</taxon>
        <taxon>Petrotogaceae</taxon>
        <taxon>Oceanotoga</taxon>
    </lineage>
</organism>
<dbReference type="EMBL" id="QGGI01000010">
    <property type="protein sequence ID" value="PWJ92073.1"/>
    <property type="molecule type" value="Genomic_DNA"/>
</dbReference>
<comment type="caution">
    <text evidence="1">The sequence shown here is derived from an EMBL/GenBank/DDBJ whole genome shotgun (WGS) entry which is preliminary data.</text>
</comment>
<name>A0AA45C6F5_9BACT</name>
<dbReference type="Proteomes" id="UP000245921">
    <property type="component" value="Unassembled WGS sequence"/>
</dbReference>
<dbReference type="RefSeq" id="WP_109604994.1">
    <property type="nucleotide sequence ID" value="NZ_JAMHJO010000002.1"/>
</dbReference>